<evidence type="ECO:0000256" key="2">
    <source>
        <dbReference type="ARBA" id="ARBA00022737"/>
    </source>
</evidence>
<evidence type="ECO:0000256" key="3">
    <source>
        <dbReference type="PROSITE-ProRule" id="PRU00708"/>
    </source>
</evidence>
<dbReference type="PANTHER" id="PTHR45717">
    <property type="entry name" value="OS12G0527900 PROTEIN"/>
    <property type="match status" value="1"/>
</dbReference>
<dbReference type="InterPro" id="IPR002885">
    <property type="entry name" value="PPR_rpt"/>
</dbReference>
<keyword evidence="2" id="KW-0677">Repeat</keyword>
<dbReference type="PROSITE" id="PS51375">
    <property type="entry name" value="PPR"/>
    <property type="match status" value="1"/>
</dbReference>
<dbReference type="AlphaFoldDB" id="A0A6J5VJL5"/>
<dbReference type="EMBL" id="CAEKDK010000008">
    <property type="protein sequence ID" value="CAB4289280.1"/>
    <property type="molecule type" value="Genomic_DNA"/>
</dbReference>
<dbReference type="Gene3D" id="1.25.40.10">
    <property type="entry name" value="Tetratricopeptide repeat domain"/>
    <property type="match status" value="1"/>
</dbReference>
<gene>
    <name evidence="4" type="ORF">CURHAP_LOCUS47847</name>
</gene>
<organism evidence="4 5">
    <name type="scientific">Prunus armeniaca</name>
    <name type="common">Apricot</name>
    <name type="synonym">Armeniaca vulgaris</name>
    <dbReference type="NCBI Taxonomy" id="36596"/>
    <lineage>
        <taxon>Eukaryota</taxon>
        <taxon>Viridiplantae</taxon>
        <taxon>Streptophyta</taxon>
        <taxon>Embryophyta</taxon>
        <taxon>Tracheophyta</taxon>
        <taxon>Spermatophyta</taxon>
        <taxon>Magnoliopsida</taxon>
        <taxon>eudicotyledons</taxon>
        <taxon>Gunneridae</taxon>
        <taxon>Pentapetalae</taxon>
        <taxon>rosids</taxon>
        <taxon>fabids</taxon>
        <taxon>Rosales</taxon>
        <taxon>Rosaceae</taxon>
        <taxon>Amygdaloideae</taxon>
        <taxon>Amygdaleae</taxon>
        <taxon>Prunus</taxon>
    </lineage>
</organism>
<name>A0A6J5VJL5_PRUAR</name>
<feature type="repeat" description="PPR" evidence="3">
    <location>
        <begin position="140"/>
        <end position="174"/>
    </location>
</feature>
<evidence type="ECO:0008006" key="6">
    <source>
        <dbReference type="Google" id="ProtNLM"/>
    </source>
</evidence>
<dbReference type="Pfam" id="PF01535">
    <property type="entry name" value="PPR"/>
    <property type="match status" value="1"/>
</dbReference>
<reference evidence="4 5" key="1">
    <citation type="submission" date="2020-05" db="EMBL/GenBank/DDBJ databases">
        <authorList>
            <person name="Campoy J."/>
            <person name="Schneeberger K."/>
            <person name="Spophaly S."/>
        </authorList>
    </citation>
    <scope>NUCLEOTIDE SEQUENCE [LARGE SCALE GENOMIC DNA]</scope>
    <source>
        <strain evidence="4">PruArmRojPasFocal</strain>
    </source>
</reference>
<dbReference type="GO" id="GO:0005739">
    <property type="term" value="C:mitochondrion"/>
    <property type="evidence" value="ECO:0007669"/>
    <property type="project" value="TreeGrafter"/>
</dbReference>
<proteinExistence type="inferred from homology"/>
<dbReference type="GO" id="GO:0003729">
    <property type="term" value="F:mRNA binding"/>
    <property type="evidence" value="ECO:0007669"/>
    <property type="project" value="UniProtKB-ARBA"/>
</dbReference>
<sequence length="191" mass="22370">MMKLLRSSSNPWRGYAISRVFGALFYSTEVLPSSSSPPFELLHSRIWQIRNPRDSILPVLRQWRVEGGDVKQPELQGFIKRLRGYRRYCHALQISEWMSDEMKHVLRPGDIAVRLDLTSKVHGLEEAERYFDSIPESLKVVPVYGALLYCYAKHNCLEKAESVFEKMKELGFLKVPLCYKTFILKWVNMER</sequence>
<dbReference type="InterPro" id="IPR011990">
    <property type="entry name" value="TPR-like_helical_dom_sf"/>
</dbReference>
<protein>
    <recommendedName>
        <fullName evidence="6">Pentacotripeptide-repeat region of PRORP domain-containing protein</fullName>
    </recommendedName>
</protein>
<evidence type="ECO:0000313" key="5">
    <source>
        <dbReference type="Proteomes" id="UP000507222"/>
    </source>
</evidence>
<dbReference type="PANTHER" id="PTHR45717:SF10">
    <property type="entry name" value="OS10G0501000 PROTEIN"/>
    <property type="match status" value="1"/>
</dbReference>
<accession>A0A6J5VJL5</accession>
<dbReference type="Proteomes" id="UP000507222">
    <property type="component" value="Unassembled WGS sequence"/>
</dbReference>
<comment type="similarity">
    <text evidence="1">Belongs to the PPR family. P subfamily.</text>
</comment>
<evidence type="ECO:0000313" key="4">
    <source>
        <dbReference type="EMBL" id="CAB4289280.1"/>
    </source>
</evidence>
<dbReference type="NCBIfam" id="TIGR00756">
    <property type="entry name" value="PPR"/>
    <property type="match status" value="1"/>
</dbReference>
<evidence type="ECO:0000256" key="1">
    <source>
        <dbReference type="ARBA" id="ARBA00007626"/>
    </source>
</evidence>